<dbReference type="EMBL" id="CP042433">
    <property type="protein sequence ID" value="QEC57284.1"/>
    <property type="molecule type" value="Genomic_DNA"/>
</dbReference>
<dbReference type="RefSeq" id="WP_146789437.1">
    <property type="nucleotide sequence ID" value="NZ_BAABIO010000003.1"/>
</dbReference>
<sequence length="69" mass="7636">MTKKPNHKNCFTERVIHNLVDKAAVAPSAATFAVHKLANVVDKCTFFADAKKQKGFIPKFTALIVIGFF</sequence>
<name>A0A5B8UKS8_9BACT</name>
<dbReference type="KEGG" id="fgg:FSB75_15725"/>
<evidence type="ECO:0000313" key="1">
    <source>
        <dbReference type="EMBL" id="QEC57284.1"/>
    </source>
</evidence>
<organism evidence="1 2">
    <name type="scientific">Flavisolibacter ginsenosidimutans</name>
    <dbReference type="NCBI Taxonomy" id="661481"/>
    <lineage>
        <taxon>Bacteria</taxon>
        <taxon>Pseudomonadati</taxon>
        <taxon>Bacteroidota</taxon>
        <taxon>Chitinophagia</taxon>
        <taxon>Chitinophagales</taxon>
        <taxon>Chitinophagaceae</taxon>
        <taxon>Flavisolibacter</taxon>
    </lineage>
</organism>
<proteinExistence type="predicted"/>
<reference evidence="1 2" key="1">
    <citation type="journal article" date="2015" name="Int. J. Syst. Evol. Microbiol.">
        <title>Flavisolibacter ginsenosidimutans sp. nov., with ginsenoside-converting activity isolated from soil used for cultivating ginseng.</title>
        <authorList>
            <person name="Zhao Y."/>
            <person name="Liu Q."/>
            <person name="Kang M.S."/>
            <person name="Jin F."/>
            <person name="Yu H."/>
            <person name="Im W.T."/>
        </authorList>
    </citation>
    <scope>NUCLEOTIDE SEQUENCE [LARGE SCALE GENOMIC DNA]</scope>
    <source>
        <strain evidence="1 2">Gsoil 636</strain>
    </source>
</reference>
<evidence type="ECO:0000313" key="2">
    <source>
        <dbReference type="Proteomes" id="UP000321204"/>
    </source>
</evidence>
<dbReference type="Proteomes" id="UP000321204">
    <property type="component" value="Chromosome"/>
</dbReference>
<protein>
    <submittedName>
        <fullName evidence="1">Uncharacterized protein</fullName>
    </submittedName>
</protein>
<keyword evidence="2" id="KW-1185">Reference proteome</keyword>
<dbReference type="AlphaFoldDB" id="A0A5B8UKS8"/>
<gene>
    <name evidence="1" type="ORF">FSB75_15725</name>
</gene>
<accession>A0A5B8UKS8</accession>